<dbReference type="HOGENOM" id="CLU_024782_0_2_1"/>
<proteinExistence type="inferred from homology"/>
<dbReference type="RefSeq" id="XP_003576380.1">
    <property type="nucleotide sequence ID" value="XM_003576332.4"/>
</dbReference>
<evidence type="ECO:0000313" key="15">
    <source>
        <dbReference type="EnsemblPlants" id="KQJ89669"/>
    </source>
</evidence>
<dbReference type="EMBL" id="CM000883">
    <property type="protein sequence ID" value="PNT64285.1"/>
    <property type="molecule type" value="Genomic_DNA"/>
</dbReference>
<evidence type="ECO:0000256" key="2">
    <source>
        <dbReference type="ARBA" id="ARBA00007163"/>
    </source>
</evidence>
<dbReference type="PROSITE" id="PS50217">
    <property type="entry name" value="BZIP"/>
    <property type="match status" value="1"/>
</dbReference>
<organism evidence="14">
    <name type="scientific">Brachypodium distachyon</name>
    <name type="common">Purple false brome</name>
    <name type="synonym">Trachynia distachya</name>
    <dbReference type="NCBI Taxonomy" id="15368"/>
    <lineage>
        <taxon>Eukaryota</taxon>
        <taxon>Viridiplantae</taxon>
        <taxon>Streptophyta</taxon>
        <taxon>Embryophyta</taxon>
        <taxon>Tracheophyta</taxon>
        <taxon>Spermatophyta</taxon>
        <taxon>Magnoliopsida</taxon>
        <taxon>Liliopsida</taxon>
        <taxon>Poales</taxon>
        <taxon>Poaceae</taxon>
        <taxon>BOP clade</taxon>
        <taxon>Pooideae</taxon>
        <taxon>Stipodae</taxon>
        <taxon>Brachypodieae</taxon>
        <taxon>Brachypodium</taxon>
    </lineage>
</organism>
<evidence type="ECO:0000256" key="5">
    <source>
        <dbReference type="ARBA" id="ARBA00023054"/>
    </source>
</evidence>
<keyword evidence="8" id="KW-0539">Nucleus</keyword>
<comment type="subunit">
    <text evidence="3">Binds DNA as a dimer.</text>
</comment>
<comment type="similarity">
    <text evidence="2">Belongs to the bZIP family.</text>
</comment>
<evidence type="ECO:0000313" key="14">
    <source>
        <dbReference type="EMBL" id="KQJ89669.1"/>
    </source>
</evidence>
<feature type="coiled-coil region" evidence="10">
    <location>
        <begin position="199"/>
        <end position="226"/>
    </location>
</feature>
<dbReference type="GO" id="GO:0043565">
    <property type="term" value="F:sequence-specific DNA binding"/>
    <property type="evidence" value="ECO:0007669"/>
    <property type="project" value="InterPro"/>
</dbReference>
<dbReference type="Pfam" id="PF00170">
    <property type="entry name" value="bZIP_1"/>
    <property type="match status" value="1"/>
</dbReference>
<feature type="compositionally biased region" description="Low complexity" evidence="11">
    <location>
        <begin position="154"/>
        <end position="165"/>
    </location>
</feature>
<dbReference type="PANTHER" id="PTHR45693">
    <property type="entry name" value="TRANSCRIPTION FACTOR TGA9"/>
    <property type="match status" value="1"/>
</dbReference>
<dbReference type="KEGG" id="bdi:100845620"/>
<evidence type="ECO:0000256" key="3">
    <source>
        <dbReference type="ARBA" id="ARBA00011195"/>
    </source>
</evidence>
<dbReference type="InterPro" id="IPR046347">
    <property type="entry name" value="bZIP_sf"/>
</dbReference>
<keyword evidence="6" id="KW-0238">DNA-binding</keyword>
<sequence>MGGFRAEDHHHNQPLELPLGFRTASPPPMIASSSMSKESTSYDMADFDQAAIFLYLDGHDQQSIQEQRQTLNIFPSQPMHAAEQLAAAKINGGAAMAAMMLPNGGNPQQPSPRRPEQHQQGAAGGLNASPASLLPNSAKENKNSSTNLIKKEGTSSGKGATSSSTDQEREAGVRRTQDPKTLRRLAQNREAARKSRLRKKAYIQQLETSRIRLSQIEQQVQAARVQGVLLGTTGDQHHQLQGLPNSAPSVAGMFDAEYGRWVEEHGKLIFQLRAALNEHVPDCNQLQALVGAAMAQHDELLNLKAAIARADIFHLLCGVWASPAERCFLWLGGFRPSDVIKVMLKHVEPLSEAQLLGIYNLQQGVQETEEALNQGMESLQHSLSDTVAAPEVSAGNFMGHMSLALNKIASMEAIVRQADSLRQQTLQKLHQTLTIRQAARCLVAIADYFHRLRAISTLWAARPRHDQQGPHP</sequence>
<comment type="subcellular location">
    <subcellularLocation>
        <location evidence="1">Nucleus</location>
    </subcellularLocation>
</comment>
<feature type="region of interest" description="Disordered" evidence="11">
    <location>
        <begin position="98"/>
        <end position="197"/>
    </location>
</feature>
<dbReference type="ExpressionAtlas" id="I1IP15">
    <property type="expression patterns" value="baseline"/>
</dbReference>
<evidence type="ECO:0000259" key="13">
    <source>
        <dbReference type="PROSITE" id="PS51806"/>
    </source>
</evidence>
<dbReference type="GO" id="GO:0003700">
    <property type="term" value="F:DNA-binding transcription factor activity"/>
    <property type="evidence" value="ECO:0007669"/>
    <property type="project" value="InterPro"/>
</dbReference>
<reference evidence="14" key="2">
    <citation type="submission" date="2017-06" db="EMBL/GenBank/DDBJ databases">
        <title>WGS assembly of Brachypodium distachyon.</title>
        <authorList>
            <consortium name="The International Brachypodium Initiative"/>
            <person name="Lucas S."/>
            <person name="Harmon-Smith M."/>
            <person name="Lail K."/>
            <person name="Tice H."/>
            <person name="Grimwood J."/>
            <person name="Bruce D."/>
            <person name="Barry K."/>
            <person name="Shu S."/>
            <person name="Lindquist E."/>
            <person name="Wang M."/>
            <person name="Pitluck S."/>
            <person name="Vogel J.P."/>
            <person name="Garvin D.F."/>
            <person name="Mockler T.C."/>
            <person name="Schmutz J."/>
            <person name="Rokhsar D."/>
            <person name="Bevan M.W."/>
        </authorList>
    </citation>
    <scope>NUCLEOTIDE SEQUENCE</scope>
    <source>
        <strain evidence="14">Bd21</strain>
    </source>
</reference>
<gene>
    <name evidence="15" type="primary">LOC100845620</name>
    <name evidence="14" type="ORF">BRADI_4g27100v3</name>
</gene>
<dbReference type="AlphaFoldDB" id="I1IP15"/>
<keyword evidence="7" id="KW-0804">Transcription</keyword>
<dbReference type="EnsemblPlants" id="KQJ89669">
    <property type="protein sequence ID" value="KQJ89669"/>
    <property type="gene ID" value="BRADI_4g27100v3"/>
</dbReference>
<dbReference type="Gramene" id="PNT64285">
    <property type="protein sequence ID" value="PNT64285"/>
    <property type="gene ID" value="BRADI_4g27100v3"/>
</dbReference>
<accession>I1IP15</accession>
<evidence type="ECO:0000256" key="7">
    <source>
        <dbReference type="ARBA" id="ARBA00023163"/>
    </source>
</evidence>
<evidence type="ECO:0000259" key="12">
    <source>
        <dbReference type="PROSITE" id="PS50217"/>
    </source>
</evidence>
<evidence type="ECO:0000256" key="4">
    <source>
        <dbReference type="ARBA" id="ARBA00023015"/>
    </source>
</evidence>
<dbReference type="Gramene" id="KQJ89669">
    <property type="protein sequence ID" value="KQJ89669"/>
    <property type="gene ID" value="BRADI_4g27100v3"/>
</dbReference>
<evidence type="ECO:0000256" key="9">
    <source>
        <dbReference type="ARBA" id="ARBA00059463"/>
    </source>
</evidence>
<dbReference type="eggNOG" id="ENOG502QU32">
    <property type="taxonomic scope" value="Eukaryota"/>
</dbReference>
<dbReference type="Gene3D" id="1.20.5.170">
    <property type="match status" value="1"/>
</dbReference>
<name>I1IP15_BRADI</name>
<keyword evidence="16" id="KW-1185">Reference proteome</keyword>
<reference evidence="15" key="3">
    <citation type="submission" date="2018-08" db="UniProtKB">
        <authorList>
            <consortium name="EnsemblPlants"/>
        </authorList>
    </citation>
    <scope>IDENTIFICATION</scope>
    <source>
        <strain evidence="15">cv. Bd21</strain>
    </source>
</reference>
<dbReference type="PROSITE" id="PS00036">
    <property type="entry name" value="BZIP_BASIC"/>
    <property type="match status" value="1"/>
</dbReference>
<evidence type="ECO:0000256" key="6">
    <source>
        <dbReference type="ARBA" id="ARBA00023125"/>
    </source>
</evidence>
<evidence type="ECO:0000256" key="1">
    <source>
        <dbReference type="ARBA" id="ARBA00004123"/>
    </source>
</evidence>
<dbReference type="PANTHER" id="PTHR45693:SF11">
    <property type="entry name" value="TRANSCRIPTION FACTOR TGAL7"/>
    <property type="match status" value="1"/>
</dbReference>
<evidence type="ECO:0000313" key="16">
    <source>
        <dbReference type="Proteomes" id="UP000008810"/>
    </source>
</evidence>
<dbReference type="Proteomes" id="UP000008810">
    <property type="component" value="Chromosome 4"/>
</dbReference>
<dbReference type="GO" id="GO:0006351">
    <property type="term" value="P:DNA-templated transcription"/>
    <property type="evidence" value="ECO:0007669"/>
    <property type="project" value="InterPro"/>
</dbReference>
<feature type="domain" description="DOG1" evidence="13">
    <location>
        <begin position="251"/>
        <end position="462"/>
    </location>
</feature>
<dbReference type="SUPFAM" id="SSF57959">
    <property type="entry name" value="Leucine zipper domain"/>
    <property type="match status" value="1"/>
</dbReference>
<feature type="domain" description="BZIP" evidence="12">
    <location>
        <begin position="178"/>
        <end position="221"/>
    </location>
</feature>
<feature type="compositionally biased region" description="Basic and acidic residues" evidence="11">
    <location>
        <begin position="166"/>
        <end position="181"/>
    </location>
</feature>
<dbReference type="STRING" id="15368.I1IP15"/>
<evidence type="ECO:0000256" key="11">
    <source>
        <dbReference type="SAM" id="MobiDB-lite"/>
    </source>
</evidence>
<evidence type="ECO:0000256" key="8">
    <source>
        <dbReference type="ARBA" id="ARBA00023242"/>
    </source>
</evidence>
<evidence type="ECO:0000256" key="10">
    <source>
        <dbReference type="SAM" id="Coils"/>
    </source>
</evidence>
<dbReference type="GO" id="GO:0045893">
    <property type="term" value="P:positive regulation of DNA-templated transcription"/>
    <property type="evidence" value="ECO:0007669"/>
    <property type="project" value="UniProtKB-ARBA"/>
</dbReference>
<dbReference type="Pfam" id="PF14144">
    <property type="entry name" value="DOG1"/>
    <property type="match status" value="1"/>
</dbReference>
<dbReference type="SMART" id="SM00338">
    <property type="entry name" value="BRLZ"/>
    <property type="match status" value="1"/>
</dbReference>
<dbReference type="InterPro" id="IPR025422">
    <property type="entry name" value="TGA_domain"/>
</dbReference>
<keyword evidence="4" id="KW-0805">Transcription regulation</keyword>
<dbReference type="GeneID" id="100845620"/>
<dbReference type="FunFam" id="1.20.5.170:FF:000019">
    <property type="entry name" value="BZIP family transcription factor"/>
    <property type="match status" value="1"/>
</dbReference>
<dbReference type="OMA" id="GAMAQHD"/>
<protein>
    <recommendedName>
        <fullName evidence="17">DOG1 domain-containing protein</fullName>
    </recommendedName>
</protein>
<dbReference type="EnsemblPlants" id="PNT64285">
    <property type="protein sequence ID" value="PNT64285"/>
    <property type="gene ID" value="BRADI_4g27100v3"/>
</dbReference>
<feature type="compositionally biased region" description="Basic and acidic residues" evidence="11">
    <location>
        <begin position="1"/>
        <end position="13"/>
    </location>
</feature>
<keyword evidence="5 10" id="KW-0175">Coiled coil</keyword>
<dbReference type="GO" id="GO:0005634">
    <property type="term" value="C:nucleus"/>
    <property type="evidence" value="ECO:0007669"/>
    <property type="project" value="UniProtKB-SubCell"/>
</dbReference>
<reference evidence="14 15" key="1">
    <citation type="journal article" date="2010" name="Nature">
        <title>Genome sequencing and analysis of the model grass Brachypodium distachyon.</title>
        <authorList>
            <consortium name="International Brachypodium Initiative"/>
        </authorList>
    </citation>
    <scope>NUCLEOTIDE SEQUENCE [LARGE SCALE GENOMIC DNA]</scope>
    <source>
        <strain evidence="14 15">Bd21</strain>
    </source>
</reference>
<dbReference type="EMBL" id="CM000883">
    <property type="protein sequence ID" value="KQJ89669.1"/>
    <property type="molecule type" value="Genomic_DNA"/>
</dbReference>
<evidence type="ECO:0008006" key="17">
    <source>
        <dbReference type="Google" id="ProtNLM"/>
    </source>
</evidence>
<dbReference type="OrthoDB" id="2015618at2759"/>
<comment type="function">
    <text evidence="9">Transcriptional activator that binds specifically to the DNA sequence 5'-TGACG-3'. Recognizes ocs elements like the as-1 motif of the cauliflower mosaic virus 35S promoter. Binding to the as-1-like cis elements mediate auxin- and salicylic acid-inducible transcription. Binds to the hexamer motif 5'-ACGTCA-3' of histone gene promoters.</text>
</comment>
<dbReference type="PROSITE" id="PS51806">
    <property type="entry name" value="DOG1"/>
    <property type="match status" value="1"/>
</dbReference>
<feature type="region of interest" description="Disordered" evidence="11">
    <location>
        <begin position="1"/>
        <end position="21"/>
    </location>
</feature>
<dbReference type="InterPro" id="IPR004827">
    <property type="entry name" value="bZIP"/>
</dbReference>